<protein>
    <recommendedName>
        <fullName evidence="2">Peptidase A1 domain-containing protein</fullName>
    </recommendedName>
</protein>
<organism evidence="3 4">
    <name type="scientific">Paraphoma chrysanthemicola</name>
    <dbReference type="NCBI Taxonomy" id="798071"/>
    <lineage>
        <taxon>Eukaryota</taxon>
        <taxon>Fungi</taxon>
        <taxon>Dikarya</taxon>
        <taxon>Ascomycota</taxon>
        <taxon>Pezizomycotina</taxon>
        <taxon>Dothideomycetes</taxon>
        <taxon>Pleosporomycetidae</taxon>
        <taxon>Pleosporales</taxon>
        <taxon>Pleosporineae</taxon>
        <taxon>Phaeosphaeriaceae</taxon>
        <taxon>Paraphoma</taxon>
    </lineage>
</organism>
<feature type="chain" id="PRO_5035453520" description="Peptidase A1 domain-containing protein" evidence="1">
    <location>
        <begin position="17"/>
        <end position="260"/>
    </location>
</feature>
<evidence type="ECO:0000313" key="4">
    <source>
        <dbReference type="Proteomes" id="UP000813461"/>
    </source>
</evidence>
<dbReference type="Pfam" id="PF00026">
    <property type="entry name" value="Asp"/>
    <property type="match status" value="1"/>
</dbReference>
<name>A0A8K0W0Y9_9PLEO</name>
<dbReference type="SUPFAM" id="SSF50630">
    <property type="entry name" value="Acid proteases"/>
    <property type="match status" value="1"/>
</dbReference>
<accession>A0A8K0W0Y9</accession>
<keyword evidence="4" id="KW-1185">Reference proteome</keyword>
<reference evidence="3" key="1">
    <citation type="journal article" date="2021" name="Nat. Commun.">
        <title>Genetic determinants of endophytism in the Arabidopsis root mycobiome.</title>
        <authorList>
            <person name="Mesny F."/>
            <person name="Miyauchi S."/>
            <person name="Thiergart T."/>
            <person name="Pickel B."/>
            <person name="Atanasova L."/>
            <person name="Karlsson M."/>
            <person name="Huettel B."/>
            <person name="Barry K.W."/>
            <person name="Haridas S."/>
            <person name="Chen C."/>
            <person name="Bauer D."/>
            <person name="Andreopoulos W."/>
            <person name="Pangilinan J."/>
            <person name="LaButti K."/>
            <person name="Riley R."/>
            <person name="Lipzen A."/>
            <person name="Clum A."/>
            <person name="Drula E."/>
            <person name="Henrissat B."/>
            <person name="Kohler A."/>
            <person name="Grigoriev I.V."/>
            <person name="Martin F.M."/>
            <person name="Hacquard S."/>
        </authorList>
    </citation>
    <scope>NUCLEOTIDE SEQUENCE</scope>
    <source>
        <strain evidence="3">MPI-SDFR-AT-0120</strain>
    </source>
</reference>
<dbReference type="Gene3D" id="2.40.70.10">
    <property type="entry name" value="Acid Proteases"/>
    <property type="match status" value="1"/>
</dbReference>
<dbReference type="InterPro" id="IPR033121">
    <property type="entry name" value="PEPTIDASE_A1"/>
</dbReference>
<sequence>MFNHFFLATLPLLGYAAYSDQQQKPLQDHKPDVVVPLKLDDQLHYSFDPTSTVVRAGSLEALQSEYNNALPDSTRTVTINIPIDASRSGSVVFSHAQDQSGSRDPESSVWFFSGERYSNIPLDDIGIRKGGMVGMPAVSASLTLETPYIHLPADIFAILLQATHTSSEQDFVADCGSLDIFPDLVFGLRPRDVEDDEEREEIIVTPEQYIMRTKAGKCFLLVRSAEERANGREDASLGWAAIRGRSFVLDRSRHRMGFAQ</sequence>
<dbReference type="PROSITE" id="PS51767">
    <property type="entry name" value="PEPTIDASE_A1"/>
    <property type="match status" value="1"/>
</dbReference>
<dbReference type="InterPro" id="IPR021109">
    <property type="entry name" value="Peptidase_aspartic_dom_sf"/>
</dbReference>
<evidence type="ECO:0000313" key="3">
    <source>
        <dbReference type="EMBL" id="KAH7089841.1"/>
    </source>
</evidence>
<feature type="domain" description="Peptidase A1" evidence="2">
    <location>
        <begin position="1"/>
        <end position="259"/>
    </location>
</feature>
<dbReference type="Proteomes" id="UP000813461">
    <property type="component" value="Unassembled WGS sequence"/>
</dbReference>
<proteinExistence type="predicted"/>
<evidence type="ECO:0000256" key="1">
    <source>
        <dbReference type="SAM" id="SignalP"/>
    </source>
</evidence>
<gene>
    <name evidence="3" type="ORF">FB567DRAFT_310902</name>
</gene>
<dbReference type="OrthoDB" id="3747338at2759"/>
<keyword evidence="1" id="KW-0732">Signal</keyword>
<feature type="signal peptide" evidence="1">
    <location>
        <begin position="1"/>
        <end position="16"/>
    </location>
</feature>
<comment type="caution">
    <text evidence="3">The sequence shown here is derived from an EMBL/GenBank/DDBJ whole genome shotgun (WGS) entry which is preliminary data.</text>
</comment>
<evidence type="ECO:0000259" key="2">
    <source>
        <dbReference type="PROSITE" id="PS51767"/>
    </source>
</evidence>
<dbReference type="EMBL" id="JAGMVJ010000006">
    <property type="protein sequence ID" value="KAH7089841.1"/>
    <property type="molecule type" value="Genomic_DNA"/>
</dbReference>
<dbReference type="AlphaFoldDB" id="A0A8K0W0Y9"/>